<keyword evidence="3" id="KW-1185">Reference proteome</keyword>
<dbReference type="EMBL" id="UZAH01039182">
    <property type="protein sequence ID" value="VDP55651.1"/>
    <property type="molecule type" value="Genomic_DNA"/>
</dbReference>
<feature type="compositionally biased region" description="Basic and acidic residues" evidence="1">
    <location>
        <begin position="7"/>
        <end position="32"/>
    </location>
</feature>
<protein>
    <submittedName>
        <fullName evidence="2 4">Uncharacterized protein</fullName>
    </submittedName>
</protein>
<accession>A0A3P8EGE2</accession>
<evidence type="ECO:0000313" key="4">
    <source>
        <dbReference type="WBParaSite" id="HPBE_0002609601-mRNA-1"/>
    </source>
</evidence>
<feature type="region of interest" description="Disordered" evidence="1">
    <location>
        <begin position="1"/>
        <end position="110"/>
    </location>
</feature>
<dbReference type="WBParaSite" id="HPBE_0002609601-mRNA-1">
    <property type="protein sequence ID" value="HPBE_0002609601-mRNA-1"/>
    <property type="gene ID" value="HPBE_0002609601"/>
</dbReference>
<evidence type="ECO:0000313" key="3">
    <source>
        <dbReference type="Proteomes" id="UP000050761"/>
    </source>
</evidence>
<feature type="compositionally biased region" description="Low complexity" evidence="1">
    <location>
        <begin position="61"/>
        <end position="71"/>
    </location>
</feature>
<proteinExistence type="predicted"/>
<gene>
    <name evidence="2" type="ORF">HPBE_LOCUS26095</name>
</gene>
<dbReference type="Proteomes" id="UP000050761">
    <property type="component" value="Unassembled WGS sequence"/>
</dbReference>
<organism evidence="3 4">
    <name type="scientific">Heligmosomoides polygyrus</name>
    <name type="common">Parasitic roundworm</name>
    <dbReference type="NCBI Taxonomy" id="6339"/>
    <lineage>
        <taxon>Eukaryota</taxon>
        <taxon>Metazoa</taxon>
        <taxon>Ecdysozoa</taxon>
        <taxon>Nematoda</taxon>
        <taxon>Chromadorea</taxon>
        <taxon>Rhabditida</taxon>
        <taxon>Rhabditina</taxon>
        <taxon>Rhabditomorpha</taxon>
        <taxon>Strongyloidea</taxon>
        <taxon>Heligmosomidae</taxon>
        <taxon>Heligmosomoides</taxon>
    </lineage>
</organism>
<dbReference type="OrthoDB" id="10561491at2759"/>
<evidence type="ECO:0000256" key="1">
    <source>
        <dbReference type="SAM" id="MobiDB-lite"/>
    </source>
</evidence>
<reference evidence="2 3" key="1">
    <citation type="submission" date="2018-11" db="EMBL/GenBank/DDBJ databases">
        <authorList>
            <consortium name="Pathogen Informatics"/>
        </authorList>
    </citation>
    <scope>NUCLEOTIDE SEQUENCE [LARGE SCALE GENOMIC DNA]</scope>
</reference>
<reference evidence="4" key="2">
    <citation type="submission" date="2019-09" db="UniProtKB">
        <authorList>
            <consortium name="WormBaseParasite"/>
        </authorList>
    </citation>
    <scope>IDENTIFICATION</scope>
</reference>
<evidence type="ECO:0000313" key="2">
    <source>
        <dbReference type="EMBL" id="VDP55651.1"/>
    </source>
</evidence>
<feature type="compositionally biased region" description="Basic and acidic residues" evidence="1">
    <location>
        <begin position="72"/>
        <end position="89"/>
    </location>
</feature>
<sequence length="153" mass="16911">MVRKNAPKVEDSKPLLTDRKKDEAGGKVETVRRAKSAPLKNTGSKTTEKKEGARSNPVFTPPSQSTQSLSPEGKDLYPPEQIKELRLNEIMDVTNSQSNSKANEEKNEEDVKYRASITRRIFLNLSNPVPIAVGANLTLSTSRQLSSSVQVFL</sequence>
<dbReference type="AlphaFoldDB" id="A0A183GTS6"/>
<name>A0A183GTS6_HELPZ</name>
<accession>A0A183GTS6</accession>